<keyword evidence="11" id="KW-1185">Reference proteome</keyword>
<dbReference type="NCBIfam" id="NF002204">
    <property type="entry name" value="PRK01077.1"/>
    <property type="match status" value="1"/>
</dbReference>
<dbReference type="InterPro" id="IPR027417">
    <property type="entry name" value="P-loop_NTPase"/>
</dbReference>
<dbReference type="OrthoDB" id="9764035at2"/>
<dbReference type="GO" id="GO:0005524">
    <property type="term" value="F:ATP binding"/>
    <property type="evidence" value="ECO:0007669"/>
    <property type="project" value="UniProtKB-UniRule"/>
</dbReference>
<evidence type="ECO:0000256" key="2">
    <source>
        <dbReference type="ARBA" id="ARBA00022598"/>
    </source>
</evidence>
<proteinExistence type="inferred from homology"/>
<dbReference type="Gene3D" id="3.40.50.880">
    <property type="match status" value="1"/>
</dbReference>
<dbReference type="CDD" id="cd03130">
    <property type="entry name" value="GATase1_CobB"/>
    <property type="match status" value="1"/>
</dbReference>
<dbReference type="HAMAP" id="MF_00027">
    <property type="entry name" value="CobB_CbiA"/>
    <property type="match status" value="1"/>
</dbReference>
<dbReference type="PANTHER" id="PTHR43873">
    <property type="entry name" value="COBYRINATE A,C-DIAMIDE SYNTHASE"/>
    <property type="match status" value="1"/>
</dbReference>
<keyword evidence="4 7" id="KW-0067">ATP-binding</keyword>
<comment type="function">
    <text evidence="7">Catalyzes the ATP-dependent amidation of the two carboxylate groups at positions a and c of hydrogenobyrinate, using either L-glutamine or ammonia as the nitrogen source.</text>
</comment>
<comment type="cofactor">
    <cofactor evidence="1 7">
        <name>Mg(2+)</name>
        <dbReference type="ChEBI" id="CHEBI:18420"/>
    </cofactor>
</comment>
<comment type="pathway">
    <text evidence="7">Cofactor biosynthesis; adenosylcobalamin biosynthesis; cob(II)yrinate a,c-diamide from precorrin-2 (aerobic route): step 9/10.</text>
</comment>
<evidence type="ECO:0000256" key="6">
    <source>
        <dbReference type="ARBA" id="ARBA00022962"/>
    </source>
</evidence>
<accession>D3PUK3</accession>
<dbReference type="InterPro" id="IPR029062">
    <property type="entry name" value="Class_I_gatase-like"/>
</dbReference>
<dbReference type="Gene3D" id="3.40.50.300">
    <property type="entry name" value="P-loop containing nucleotide triphosphate hydrolases"/>
    <property type="match status" value="1"/>
</dbReference>
<dbReference type="InterPro" id="IPR002586">
    <property type="entry name" value="CobQ/CobB/MinD/ParA_Nub-bd_dom"/>
</dbReference>
<dbReference type="eggNOG" id="COG1797">
    <property type="taxonomic scope" value="Bacteria"/>
</dbReference>
<dbReference type="GO" id="GO:0043802">
    <property type="term" value="F:hydrogenobyrinic acid a,c-diamide synthase (glutamine-hydrolysing) activity"/>
    <property type="evidence" value="ECO:0007669"/>
    <property type="project" value="UniProtKB-UniRule"/>
</dbReference>
<organism evidence="10 11">
    <name type="scientific">Stackebrandtia nassauensis (strain DSM 44728 / CIP 108903 / NRRL B-16338 / NBRC 102104 / LLR-40K-21)</name>
    <dbReference type="NCBI Taxonomy" id="446470"/>
    <lineage>
        <taxon>Bacteria</taxon>
        <taxon>Bacillati</taxon>
        <taxon>Actinomycetota</taxon>
        <taxon>Actinomycetes</taxon>
        <taxon>Glycomycetales</taxon>
        <taxon>Glycomycetaceae</taxon>
        <taxon>Stackebrandtia</taxon>
    </lineage>
</organism>
<dbReference type="KEGG" id="sna:Snas_3350"/>
<dbReference type="STRING" id="446470.Snas_3350"/>
<dbReference type="AlphaFoldDB" id="D3PUK3"/>
<evidence type="ECO:0000256" key="5">
    <source>
        <dbReference type="ARBA" id="ARBA00022842"/>
    </source>
</evidence>
<dbReference type="GO" id="GO:0009236">
    <property type="term" value="P:cobalamin biosynthetic process"/>
    <property type="evidence" value="ECO:0007669"/>
    <property type="project" value="UniProtKB-UniRule"/>
</dbReference>
<evidence type="ECO:0000313" key="11">
    <source>
        <dbReference type="Proteomes" id="UP000000844"/>
    </source>
</evidence>
<evidence type="ECO:0000256" key="3">
    <source>
        <dbReference type="ARBA" id="ARBA00022741"/>
    </source>
</evidence>
<comment type="domain">
    <text evidence="7">Comprises of two domains. The C-terminal domain contains the binding site for glutamine and catalyzes the hydrolysis of this substrate to glutamate and ammonia. The N-terminal domain is anticipated to bind ATP and hydrogenobyrinate and catalyzes the ultimate synthesis of the diamide product. The ammonia produced via the glutaminase domain is probably translocated to the adjacent domain via a molecular tunnel, where it reacts with an activated intermediate.</text>
</comment>
<comment type="catalytic activity">
    <reaction evidence="7">
        <text>hydrogenobyrinate + 2 L-glutamine + 2 ATP + 2 H2O = hydrogenobyrinate a,c-diamide + 2 L-glutamate + 2 ADP + 2 phosphate + 2 H(+)</text>
        <dbReference type="Rhea" id="RHEA:12544"/>
        <dbReference type="ChEBI" id="CHEBI:15377"/>
        <dbReference type="ChEBI" id="CHEBI:15378"/>
        <dbReference type="ChEBI" id="CHEBI:29985"/>
        <dbReference type="ChEBI" id="CHEBI:30616"/>
        <dbReference type="ChEBI" id="CHEBI:43474"/>
        <dbReference type="ChEBI" id="CHEBI:58359"/>
        <dbReference type="ChEBI" id="CHEBI:77873"/>
        <dbReference type="ChEBI" id="CHEBI:77874"/>
        <dbReference type="ChEBI" id="CHEBI:456216"/>
        <dbReference type="EC" id="6.3.5.9"/>
    </reaction>
</comment>
<keyword evidence="2 7" id="KW-0436">Ligase</keyword>
<dbReference type="PANTHER" id="PTHR43873:SF1">
    <property type="entry name" value="COBYRINATE A,C-DIAMIDE SYNTHASE"/>
    <property type="match status" value="1"/>
</dbReference>
<evidence type="ECO:0000256" key="1">
    <source>
        <dbReference type="ARBA" id="ARBA00001946"/>
    </source>
</evidence>
<sequence>MPRRAGFVVAASHSGAGKTTVTAIVLRRLCQRGLAVRSFKIGPDFIDPGYHREITGRPSINLDVWMMGVAGVRRAFRRWSQDAEVSVVEAMGGLYDGMNGTGRGSAAHVAKTLGLPVVVVLDVWGMTGTTGAILEGLRSFDRGVRIAGCILNRVGSRTHADMIVDALPRRLKPLVLGAITQDQSLAVQERHLGLVTVDENRASERDRGLAQDEAGAELDIERLLTVTRGGAAVESASVKLGRLRGQPRVRLAVARDAAFCFYYEENLVALREAGFELVSFSPVRGDGLPDGTDAVYLGGGYPERFAVELGANRGLARQLRERAQEGMPVYAECGGMMYLARSLTGFDGVRHRMAGVLPIDVAMDSGYLSIHYVRVRTRVASPFGDGGVEALGQEFHQSRVTAADVEPNLFDVSTSTGASYRAGYLVGNVAASYVHLHLAGRSRMLRQWVRCAEGAGRGVSG</sequence>
<dbReference type="EMBL" id="CP001778">
    <property type="protein sequence ID" value="ADD43016.1"/>
    <property type="molecule type" value="Genomic_DNA"/>
</dbReference>
<dbReference type="Proteomes" id="UP000000844">
    <property type="component" value="Chromosome"/>
</dbReference>
<reference evidence="10 11" key="1">
    <citation type="journal article" date="2009" name="Stand. Genomic Sci.">
        <title>Complete genome sequence of Stackebrandtia nassauensis type strain (LLR-40K-21).</title>
        <authorList>
            <person name="Munk C."/>
            <person name="Lapidus A."/>
            <person name="Copeland A."/>
            <person name="Jando M."/>
            <person name="Mayilraj S."/>
            <person name="Glavina Del Rio T."/>
            <person name="Nolan M."/>
            <person name="Chen F."/>
            <person name="Lucas S."/>
            <person name="Tice H."/>
            <person name="Cheng J.F."/>
            <person name="Han C."/>
            <person name="Detter J.C."/>
            <person name="Bruce D."/>
            <person name="Goodwin L."/>
            <person name="Chain P."/>
            <person name="Pitluck S."/>
            <person name="Goker M."/>
            <person name="Ovchinikova G."/>
            <person name="Pati A."/>
            <person name="Ivanova N."/>
            <person name="Mavromatis K."/>
            <person name="Chen A."/>
            <person name="Palaniappan K."/>
            <person name="Land M."/>
            <person name="Hauser L."/>
            <person name="Chang Y.J."/>
            <person name="Jeffries C.D."/>
            <person name="Bristow J."/>
            <person name="Eisen J.A."/>
            <person name="Markowitz V."/>
            <person name="Hugenholtz P."/>
            <person name="Kyrpides N.C."/>
            <person name="Klenk H.P."/>
        </authorList>
    </citation>
    <scope>NUCLEOTIDE SEQUENCE [LARGE SCALE GENOMIC DNA]</scope>
    <source>
        <strain evidence="11">DSM 44728 / CIP 108903 / NRRL B-16338 / NBRC 102104 / LLR-40K-21</strain>
    </source>
</reference>
<keyword evidence="3 7" id="KW-0547">Nucleotide-binding</keyword>
<evidence type="ECO:0000259" key="8">
    <source>
        <dbReference type="Pfam" id="PF01656"/>
    </source>
</evidence>
<dbReference type="UniPathway" id="UPA00148">
    <property type="reaction ID" value="UER00220"/>
</dbReference>
<evidence type="ECO:0000256" key="4">
    <source>
        <dbReference type="ARBA" id="ARBA00022840"/>
    </source>
</evidence>
<dbReference type="HOGENOM" id="CLU_022752_2_0_11"/>
<gene>
    <name evidence="7" type="primary">cobB</name>
    <name evidence="10" type="ordered locus">Snas_3350</name>
</gene>
<feature type="domain" description="CobB/CobQ-like glutamine amidotransferase" evidence="9">
    <location>
        <begin position="251"/>
        <end position="441"/>
    </location>
</feature>
<protein>
    <recommendedName>
        <fullName evidence="7">Hydrogenobyrinate a,c-diamide synthase</fullName>
        <ecNumber evidence="7">6.3.5.9</ecNumber>
    </recommendedName>
    <alternativeName>
        <fullName evidence="7">Hydrogenobyrinic acid a,c-diamide synthase</fullName>
    </alternativeName>
</protein>
<dbReference type="CDD" id="cd05388">
    <property type="entry name" value="CobB_N"/>
    <property type="match status" value="1"/>
</dbReference>
<dbReference type="InterPro" id="IPR011698">
    <property type="entry name" value="GATase_3"/>
</dbReference>
<dbReference type="Pfam" id="PF01656">
    <property type="entry name" value="CbiA"/>
    <property type="match status" value="1"/>
</dbReference>
<dbReference type="GO" id="GO:0042242">
    <property type="term" value="F:cobyrinic acid a,c-diamide synthase activity"/>
    <property type="evidence" value="ECO:0007669"/>
    <property type="project" value="InterPro"/>
</dbReference>
<feature type="site" description="Increases nucleophilicity of active site Cys" evidence="7">
    <location>
        <position position="435"/>
    </location>
</feature>
<comment type="similarity">
    <text evidence="7">Belongs to the CobB/CbiA family.</text>
</comment>
<dbReference type="NCBIfam" id="TIGR00379">
    <property type="entry name" value="cobB"/>
    <property type="match status" value="1"/>
</dbReference>
<keyword evidence="5 7" id="KW-0460">Magnesium</keyword>
<evidence type="ECO:0000259" key="9">
    <source>
        <dbReference type="Pfam" id="PF07685"/>
    </source>
</evidence>
<evidence type="ECO:0000256" key="7">
    <source>
        <dbReference type="HAMAP-Rule" id="MF_00027"/>
    </source>
</evidence>
<evidence type="ECO:0000313" key="10">
    <source>
        <dbReference type="EMBL" id="ADD43016.1"/>
    </source>
</evidence>
<dbReference type="EC" id="6.3.5.9" evidence="7"/>
<dbReference type="RefSeq" id="WP_013018587.1">
    <property type="nucleotide sequence ID" value="NC_013947.1"/>
</dbReference>
<keyword evidence="6 7" id="KW-0315">Glutamine amidotransferase</keyword>
<feature type="active site" description="Nucleophile" evidence="7">
    <location>
        <position position="333"/>
    </location>
</feature>
<dbReference type="Pfam" id="PF07685">
    <property type="entry name" value="GATase_3"/>
    <property type="match status" value="1"/>
</dbReference>
<keyword evidence="7" id="KW-0169">Cobalamin biosynthesis</keyword>
<dbReference type="InterPro" id="IPR004484">
    <property type="entry name" value="CbiA/CobB_synth"/>
</dbReference>
<name>D3PUK3_STANL</name>
<dbReference type="PROSITE" id="PS51274">
    <property type="entry name" value="GATASE_COBBQ"/>
    <property type="match status" value="1"/>
</dbReference>
<dbReference type="SUPFAM" id="SSF52317">
    <property type="entry name" value="Class I glutamine amidotransferase-like"/>
    <property type="match status" value="1"/>
</dbReference>
<dbReference type="SUPFAM" id="SSF52540">
    <property type="entry name" value="P-loop containing nucleoside triphosphate hydrolases"/>
    <property type="match status" value="1"/>
</dbReference>
<comment type="miscellaneous">
    <text evidence="7">The a and c carboxylates of hydrogenobyrinate are activated for nucleophilic attack via formation of a phosphorylated intermediate by ATP. CobB catalyzes first the amidation of the c-carboxylate, and then that of the a-carboxylate.</text>
</comment>
<feature type="domain" description="CobQ/CobB/MinD/ParA nucleotide binding" evidence="8">
    <location>
        <begin position="8"/>
        <end position="188"/>
    </location>
</feature>